<proteinExistence type="evidence at transcript level"/>
<reference evidence="3" key="1">
    <citation type="journal article" date="2008" name="BMC Genomics">
        <title>A conifer genomics resource of 200,000 spruce (Picea spp.) ESTs and 6,464 high-quality, sequence-finished full-length cDNAs for Sitka spruce (Picea sitchensis).</title>
        <authorList>
            <person name="Ralph S.G."/>
            <person name="Chun H.J."/>
            <person name="Kolosova N."/>
            <person name="Cooper D."/>
            <person name="Oddy C."/>
            <person name="Ritland C.E."/>
            <person name="Kirkpatrick R."/>
            <person name="Moore R."/>
            <person name="Barber S."/>
            <person name="Holt R.A."/>
            <person name="Jones S.J."/>
            <person name="Marra M.A."/>
            <person name="Douglas C.J."/>
            <person name="Ritland K."/>
            <person name="Bohlmann J."/>
        </authorList>
    </citation>
    <scope>NUCLEOTIDE SEQUENCE</scope>
    <source>
        <tissue evidence="3">Green portion of the leader tissue</tissue>
    </source>
</reference>
<evidence type="ECO:0000256" key="1">
    <source>
        <dbReference type="SAM" id="MobiDB-lite"/>
    </source>
</evidence>
<feature type="region of interest" description="Disordered" evidence="1">
    <location>
        <begin position="16"/>
        <end position="55"/>
    </location>
</feature>
<evidence type="ECO:0000313" key="3">
    <source>
        <dbReference type="EMBL" id="ABK21938.1"/>
    </source>
</evidence>
<dbReference type="PANTHER" id="PTHR34799:SF2">
    <property type="entry name" value="OS07G0656300 PROTEIN"/>
    <property type="match status" value="1"/>
</dbReference>
<dbReference type="Pfam" id="PF25370">
    <property type="entry name" value="HTH_74"/>
    <property type="match status" value="1"/>
</dbReference>
<evidence type="ECO:0000259" key="2">
    <source>
        <dbReference type="Pfam" id="PF25370"/>
    </source>
</evidence>
<feature type="domain" description="HTH three-helical bundle" evidence="2">
    <location>
        <begin position="56"/>
        <end position="95"/>
    </location>
</feature>
<dbReference type="PANTHER" id="PTHR34799">
    <property type="entry name" value="OS07G0656300 PROTEIN"/>
    <property type="match status" value="1"/>
</dbReference>
<feature type="compositionally biased region" description="Basic and acidic residues" evidence="1">
    <location>
        <begin position="27"/>
        <end position="36"/>
    </location>
</feature>
<dbReference type="AlphaFoldDB" id="A9NMS7"/>
<organism evidence="3">
    <name type="scientific">Picea sitchensis</name>
    <name type="common">Sitka spruce</name>
    <name type="synonym">Pinus sitchensis</name>
    <dbReference type="NCBI Taxonomy" id="3332"/>
    <lineage>
        <taxon>Eukaryota</taxon>
        <taxon>Viridiplantae</taxon>
        <taxon>Streptophyta</taxon>
        <taxon>Embryophyta</taxon>
        <taxon>Tracheophyta</taxon>
        <taxon>Spermatophyta</taxon>
        <taxon>Pinopsida</taxon>
        <taxon>Pinidae</taxon>
        <taxon>Conifers I</taxon>
        <taxon>Pinales</taxon>
        <taxon>Pinaceae</taxon>
        <taxon>Picea</taxon>
    </lineage>
</organism>
<accession>A9NMS7</accession>
<sequence>MPASKKFIDINVGLLMPPHAFPPKQISQERTEDLLHKKPKPKKKKKKSRDQTLGSRIQLRCTAIQKFLLDQTTGSERSIRETFGDNPDTSKALRMLVKQHRVKRFGCGGKANPFVYMALIPPNMSELERLEEANAVGMI</sequence>
<name>A9NMS7_PICSI</name>
<dbReference type="EMBL" id="EF082582">
    <property type="protein sequence ID" value="ABK21938.1"/>
    <property type="molecule type" value="mRNA"/>
</dbReference>
<protein>
    <recommendedName>
        <fullName evidence="2">HTH three-helical bundle domain-containing protein</fullName>
    </recommendedName>
</protein>
<feature type="compositionally biased region" description="Basic residues" evidence="1">
    <location>
        <begin position="37"/>
        <end position="48"/>
    </location>
</feature>
<dbReference type="InterPro" id="IPR057523">
    <property type="entry name" value="HTH_74"/>
</dbReference>
<dbReference type="EMBL" id="EF086983">
    <property type="protein sequence ID" value="ABK26239.1"/>
    <property type="molecule type" value="mRNA"/>
</dbReference>